<feature type="region of interest" description="Disordered" evidence="11">
    <location>
        <begin position="385"/>
        <end position="477"/>
    </location>
</feature>
<keyword evidence="3 10" id="KW-0653">Protein transport</keyword>
<feature type="compositionally biased region" description="Basic and acidic residues" evidence="11">
    <location>
        <begin position="422"/>
        <end position="435"/>
    </location>
</feature>
<evidence type="ECO:0000256" key="9">
    <source>
        <dbReference type="ARBA" id="ARBA00046271"/>
    </source>
</evidence>
<dbReference type="InterPro" id="IPR040554">
    <property type="entry name" value="KPWE_PEX14_dom"/>
</dbReference>
<dbReference type="PANTHER" id="PTHR23058:SF0">
    <property type="entry name" value="PEROXISOMAL MEMBRANE PROTEIN PEX14"/>
    <property type="match status" value="1"/>
</dbReference>
<evidence type="ECO:0000256" key="8">
    <source>
        <dbReference type="ARBA" id="ARBA00029691"/>
    </source>
</evidence>
<sequence length="477" mass="54247">MTKREGSAPEGSGSGLENAIAFLEHPSIKNSKSYTEEEKKQFLRNKNVSEAEIEEAFRRTASSNDDDGSMKPIVLPNNNPPVLPYGMIQKQNSSSSSLRWTQVVAYAAALAVLGWRVYPRVMKSSLFTTTESNKKKEEEEEKKKQTQMLDAISKSLSENLADLEKKLRERQETTESAVLQSVKNVEEKMREELQKAKMTQREDVMEERERAEEKMRETKKKLMETVEEERKEAKKEMDALRRSVLREMELAREDFAKTTKREEEEASSPSRRLGEKGYVAERVEAVESTNNYHRFSSDKNNEDLDLDDYFQAKKRHQMELLGGGDDDDDINSMKSQQQQQQQQQRAANVRKNMGSNHNQQQRVLEEPPRPKNFLEVIELVEKGEPVPGIKDIDDRPPNPDVALPPVSEDFEERTKKPWSMKPSDDESFEGHRPWDKYGNGAAASGEYSFDGGGGGGGGWTPPSVPQMSDSARQAYGL</sequence>
<reference evidence="14 15" key="1">
    <citation type="submission" date="2011-10" db="EMBL/GenBank/DDBJ databases">
        <authorList>
            <person name="Genoscope - CEA"/>
        </authorList>
    </citation>
    <scope>NUCLEOTIDE SEQUENCE [LARGE SCALE GENOMIC DNA]</scope>
    <source>
        <strain evidence="14 15">RCC 1105</strain>
    </source>
</reference>
<evidence type="ECO:0000256" key="7">
    <source>
        <dbReference type="ARBA" id="ARBA00029502"/>
    </source>
</evidence>
<feature type="region of interest" description="Disordered" evidence="11">
    <location>
        <begin position="254"/>
        <end position="369"/>
    </location>
</feature>
<dbReference type="InterPro" id="IPR025655">
    <property type="entry name" value="PEX14"/>
</dbReference>
<keyword evidence="2 10" id="KW-0813">Transport</keyword>
<dbReference type="GO" id="GO:0005778">
    <property type="term" value="C:peroxisomal membrane"/>
    <property type="evidence" value="ECO:0007669"/>
    <property type="project" value="UniProtKB-SubCell"/>
</dbReference>
<keyword evidence="5 10" id="KW-0472">Membrane</keyword>
<proteinExistence type="inferred from homology"/>
<feature type="compositionally biased region" description="Basic and acidic residues" evidence="11">
    <location>
        <begin position="385"/>
        <end position="397"/>
    </location>
</feature>
<feature type="compositionally biased region" description="Basic and acidic residues" evidence="11">
    <location>
        <begin position="272"/>
        <end position="285"/>
    </location>
</feature>
<keyword evidence="15" id="KW-1185">Reference proteome</keyword>
<evidence type="ECO:0000256" key="10">
    <source>
        <dbReference type="RuleBase" id="RU367032"/>
    </source>
</evidence>
<evidence type="ECO:0000259" key="13">
    <source>
        <dbReference type="Pfam" id="PF17733"/>
    </source>
</evidence>
<dbReference type="OrthoDB" id="441517at2759"/>
<feature type="region of interest" description="Disordered" evidence="11">
    <location>
        <begin position="193"/>
        <end position="237"/>
    </location>
</feature>
<dbReference type="RefSeq" id="XP_007508738.1">
    <property type="nucleotide sequence ID" value="XM_007508676.1"/>
</dbReference>
<evidence type="ECO:0000259" key="12">
    <source>
        <dbReference type="Pfam" id="PF04695"/>
    </source>
</evidence>
<dbReference type="AlphaFoldDB" id="K8EPF3"/>
<comment type="similarity">
    <text evidence="1 10">Belongs to the peroxin-14 family.</text>
</comment>
<comment type="subcellular location">
    <subcellularLocation>
        <location evidence="9 10">Peroxisome membrane</location>
    </subcellularLocation>
</comment>
<dbReference type="Proteomes" id="UP000198341">
    <property type="component" value="Chromosome 15"/>
</dbReference>
<evidence type="ECO:0000256" key="6">
    <source>
        <dbReference type="ARBA" id="ARBA00023140"/>
    </source>
</evidence>
<gene>
    <name evidence="14" type="ordered locus">Bathy15g01300</name>
</gene>
<feature type="compositionally biased region" description="Basic and acidic residues" evidence="11">
    <location>
        <begin position="132"/>
        <end position="144"/>
    </location>
</feature>
<evidence type="ECO:0000313" key="15">
    <source>
        <dbReference type="Proteomes" id="UP000198341"/>
    </source>
</evidence>
<dbReference type="Gene3D" id="1.10.10.10">
    <property type="entry name" value="Winged helix-like DNA-binding domain superfamily/Winged helix DNA-binding domain"/>
    <property type="match status" value="1"/>
</dbReference>
<dbReference type="GO" id="GO:1990429">
    <property type="term" value="C:peroxisomal importomer complex"/>
    <property type="evidence" value="ECO:0007669"/>
    <property type="project" value="TreeGrafter"/>
</dbReference>
<feature type="compositionally biased region" description="Basic and acidic residues" evidence="11">
    <location>
        <begin position="254"/>
        <end position="263"/>
    </location>
</feature>
<dbReference type="EMBL" id="FO082264">
    <property type="protein sequence ID" value="CCO19824.1"/>
    <property type="molecule type" value="Genomic_DNA"/>
</dbReference>
<keyword evidence="4" id="KW-0811">Translocation</keyword>
<evidence type="ECO:0000256" key="5">
    <source>
        <dbReference type="ARBA" id="ARBA00023136"/>
    </source>
</evidence>
<dbReference type="PANTHER" id="PTHR23058">
    <property type="entry name" value="PEROXISOMAL MEMBRANE PROTEIN PEX14"/>
    <property type="match status" value="1"/>
</dbReference>
<feature type="compositionally biased region" description="Gly residues" evidence="11">
    <location>
        <begin position="450"/>
        <end position="459"/>
    </location>
</feature>
<evidence type="ECO:0000313" key="14">
    <source>
        <dbReference type="EMBL" id="CCO19824.1"/>
    </source>
</evidence>
<protein>
    <recommendedName>
        <fullName evidence="7 10">Peroxisomal membrane protein PEX14</fullName>
    </recommendedName>
    <alternativeName>
        <fullName evidence="8 10">Peroxin-14</fullName>
    </alternativeName>
</protein>
<name>K8EPF3_9CHLO</name>
<feature type="domain" description="Peroxisomal membrane protein PEX14-like KPWE" evidence="13">
    <location>
        <begin position="368"/>
        <end position="418"/>
    </location>
</feature>
<feature type="region of interest" description="Disordered" evidence="11">
    <location>
        <begin position="129"/>
        <end position="155"/>
    </location>
</feature>
<dbReference type="InterPro" id="IPR006785">
    <property type="entry name" value="Pex14_N"/>
</dbReference>
<feature type="domain" description="Peroxisome membrane anchor protein Pex14p N-terminal" evidence="12">
    <location>
        <begin position="16"/>
        <end position="59"/>
    </location>
</feature>
<keyword evidence="6 10" id="KW-0576">Peroxisome</keyword>
<dbReference type="GO" id="GO:0005102">
    <property type="term" value="F:signaling receptor binding"/>
    <property type="evidence" value="ECO:0007669"/>
    <property type="project" value="TreeGrafter"/>
</dbReference>
<feature type="compositionally biased region" description="Polar residues" evidence="11">
    <location>
        <begin position="353"/>
        <end position="362"/>
    </location>
</feature>
<comment type="function">
    <text evidence="10">Component of the PEX13-PEX14 docking complex, a translocon channel that specifically mediates the import of peroxisomal cargo proteins bound to PEX5 receptor. The PEX13-PEX14 docking complex forms a large import pore which can be opened to a diameter of about 9 nm. Mechanistically, PEX5 receptor along with cargo proteins associates with the PEX14 subunit of the PEX13-PEX14 docking complex in the cytosol, leading to the insertion of the receptor into the organelle membrane with the concomitant translocation of the cargo into the peroxisome matrix.</text>
</comment>
<dbReference type="KEGG" id="bpg:Bathy15g01300"/>
<dbReference type="InterPro" id="IPR036388">
    <property type="entry name" value="WH-like_DNA-bd_sf"/>
</dbReference>
<evidence type="ECO:0000256" key="2">
    <source>
        <dbReference type="ARBA" id="ARBA00022448"/>
    </source>
</evidence>
<dbReference type="Pfam" id="PF17733">
    <property type="entry name" value="KPWE_dom"/>
    <property type="match status" value="1"/>
</dbReference>
<dbReference type="GeneID" id="19011512"/>
<dbReference type="STRING" id="41875.K8EPF3"/>
<accession>K8EPF3</accession>
<evidence type="ECO:0000256" key="1">
    <source>
        <dbReference type="ARBA" id="ARBA00005443"/>
    </source>
</evidence>
<evidence type="ECO:0000256" key="3">
    <source>
        <dbReference type="ARBA" id="ARBA00022927"/>
    </source>
</evidence>
<dbReference type="GO" id="GO:0016560">
    <property type="term" value="P:protein import into peroxisome matrix, docking"/>
    <property type="evidence" value="ECO:0007669"/>
    <property type="project" value="UniProtKB-UniRule"/>
</dbReference>
<evidence type="ECO:0000256" key="4">
    <source>
        <dbReference type="ARBA" id="ARBA00023010"/>
    </source>
</evidence>
<evidence type="ECO:0000256" key="11">
    <source>
        <dbReference type="SAM" id="MobiDB-lite"/>
    </source>
</evidence>
<dbReference type="Pfam" id="PF04695">
    <property type="entry name" value="Pex14_N"/>
    <property type="match status" value="1"/>
</dbReference>
<organism evidence="14 15">
    <name type="scientific">Bathycoccus prasinos</name>
    <dbReference type="NCBI Taxonomy" id="41875"/>
    <lineage>
        <taxon>Eukaryota</taxon>
        <taxon>Viridiplantae</taxon>
        <taxon>Chlorophyta</taxon>
        <taxon>Mamiellophyceae</taxon>
        <taxon>Mamiellales</taxon>
        <taxon>Bathycoccaceae</taxon>
        <taxon>Bathycoccus</taxon>
    </lineage>
</organism>